<name>A0ABV8QW04_9BACT</name>
<keyword evidence="4" id="KW-1185">Reference proteome</keyword>
<evidence type="ECO:0000259" key="2">
    <source>
        <dbReference type="Pfam" id="PF19313"/>
    </source>
</evidence>
<dbReference type="InterPro" id="IPR045670">
    <property type="entry name" value="DUF5916"/>
</dbReference>
<gene>
    <name evidence="3" type="ORF">ACFOWM_09505</name>
</gene>
<dbReference type="Proteomes" id="UP001595907">
    <property type="component" value="Unassembled WGS sequence"/>
</dbReference>
<keyword evidence="1" id="KW-0732">Signal</keyword>
<feature type="domain" description="DUF5916" evidence="2">
    <location>
        <begin position="236"/>
        <end position="827"/>
    </location>
</feature>
<feature type="signal peptide" evidence="1">
    <location>
        <begin position="1"/>
        <end position="21"/>
    </location>
</feature>
<dbReference type="EMBL" id="JBHSCZ010000002">
    <property type="protein sequence ID" value="MFC4263114.1"/>
    <property type="molecule type" value="Genomic_DNA"/>
</dbReference>
<proteinExistence type="predicted"/>
<evidence type="ECO:0000313" key="3">
    <source>
        <dbReference type="EMBL" id="MFC4263114.1"/>
    </source>
</evidence>
<protein>
    <submittedName>
        <fullName evidence="3">DUF5916 domain-containing protein</fullName>
    </submittedName>
</protein>
<comment type="caution">
    <text evidence="3">The sequence shown here is derived from an EMBL/GenBank/DDBJ whole genome shotgun (WGS) entry which is preliminary data.</text>
</comment>
<sequence length="831" mass="94376">MKFFICFAIFCTFCIAQTSNAQSITKKNITVVKTNSVIKLNGELDDAAWKTAATANNFTIFEPNPFTPEAAGNETEVYFLYSNDGIYIGGYLHEKSKDSIAAELTGRDGFGNNDFIGIVLDTYKDKLNGFEYFLTPLNEQWDAKVSPNTNGNSEDFAWNAIWQSATKIHSDGWSFEMFIPYSAIRFGKKTVQDWGLNIVRQRKRFGQKSTWQAIDPNVNGFLTQEGFINGFENIKPPLRLQLSPYFSTYYNHDGTAEVGTKKSTTTLNGGMDVKYGINQAFTLDVTLIPDFGQVQTDNRTLNLTPFEQRFAENRAFFTEGTELFSKGNLFYSRRIGGQPLHYNDAYNQTTGAETVVENPTQSKLINATKISGRTQKGLGVAMLNAITKPQYATIQESGKESRTFQTNPLTNYNVFVLDQTLKHNSSVSFVNTNVFRSGSDYDANVSAALFDFNDKTNTWNVGGQVSISNTTTKAKPVTGYAHLLYFGKTSGRFNFNFFQELTNGKYDKSDLGYLTNNNNIENGFNASYNWNKAKNWYNNIRIGINGSVSTLVTPIDIYKRKEYMYQGAYLNLNVNVRTKKLRFFYLNVNNGFKGNDFYEPRSFGRVFKNGNRLSFYSYYESNDAKKFSWSANLGSRFLGLFNRKTIGYGIGGKIRFSNKFSIQQYVEVENIKNDAGWANTTYTNNPATDVVIFARRSLNTVENTLDAKYNFNNKMGITLRARHSFSKVAPQQFYELDLDGNLKTPTTPFTKNVNQNYNFLSVDMIYNWQFTQGSFITIGWKNIGQSFSRSFEKSYLKNLGNIVSGEQFTGLSLRFIYFLDYATLRSKMKHS</sequence>
<dbReference type="CDD" id="cd09618">
    <property type="entry name" value="CBM9_like_2"/>
    <property type="match status" value="1"/>
</dbReference>
<dbReference type="RefSeq" id="WP_379709239.1">
    <property type="nucleotide sequence ID" value="NZ_JBHSCZ010000002.1"/>
</dbReference>
<dbReference type="SUPFAM" id="SSF49344">
    <property type="entry name" value="CBD9-like"/>
    <property type="match status" value="1"/>
</dbReference>
<dbReference type="Gene3D" id="2.60.40.1190">
    <property type="match status" value="1"/>
</dbReference>
<dbReference type="Pfam" id="PF19313">
    <property type="entry name" value="DUF5916"/>
    <property type="match status" value="1"/>
</dbReference>
<accession>A0ABV8QW04</accession>
<reference evidence="4" key="1">
    <citation type="journal article" date="2019" name="Int. J. Syst. Evol. Microbiol.">
        <title>The Global Catalogue of Microorganisms (GCM) 10K type strain sequencing project: providing services to taxonomists for standard genome sequencing and annotation.</title>
        <authorList>
            <consortium name="The Broad Institute Genomics Platform"/>
            <consortium name="The Broad Institute Genome Sequencing Center for Infectious Disease"/>
            <person name="Wu L."/>
            <person name="Ma J."/>
        </authorList>
    </citation>
    <scope>NUCLEOTIDE SEQUENCE [LARGE SCALE GENOMIC DNA]</scope>
    <source>
        <strain evidence="4">CECT 8289</strain>
    </source>
</reference>
<feature type="chain" id="PRO_5047224806" evidence="1">
    <location>
        <begin position="22"/>
        <end position="831"/>
    </location>
</feature>
<organism evidence="3 4">
    <name type="scientific">Ferruginibacter yonginensis</name>
    <dbReference type="NCBI Taxonomy" id="1310416"/>
    <lineage>
        <taxon>Bacteria</taxon>
        <taxon>Pseudomonadati</taxon>
        <taxon>Bacteroidota</taxon>
        <taxon>Chitinophagia</taxon>
        <taxon>Chitinophagales</taxon>
        <taxon>Chitinophagaceae</taxon>
        <taxon>Ferruginibacter</taxon>
    </lineage>
</organism>
<evidence type="ECO:0000256" key="1">
    <source>
        <dbReference type="SAM" id="SignalP"/>
    </source>
</evidence>
<evidence type="ECO:0000313" key="4">
    <source>
        <dbReference type="Proteomes" id="UP001595907"/>
    </source>
</evidence>